<keyword evidence="9" id="KW-1185">Reference proteome</keyword>
<dbReference type="PANTHER" id="PTHR44019">
    <property type="entry name" value="WD REPEAT-CONTAINING PROTEIN 55"/>
    <property type="match status" value="1"/>
</dbReference>
<dbReference type="Pfam" id="PF00400">
    <property type="entry name" value="WD40"/>
    <property type="match status" value="6"/>
</dbReference>
<reference evidence="8" key="2">
    <citation type="submission" date="2025-09" db="UniProtKB">
        <authorList>
            <consortium name="Ensembl"/>
        </authorList>
    </citation>
    <scope>IDENTIFICATION</scope>
</reference>
<dbReference type="Gene3D" id="2.130.10.10">
    <property type="entry name" value="YVTN repeat-like/Quinoprotein amine dehydrogenase"/>
    <property type="match status" value="2"/>
</dbReference>
<feature type="region of interest" description="Disordered" evidence="7">
    <location>
        <begin position="304"/>
        <end position="351"/>
    </location>
</feature>
<dbReference type="GO" id="GO:0005814">
    <property type="term" value="C:centriole"/>
    <property type="evidence" value="ECO:0007669"/>
    <property type="project" value="TreeGrafter"/>
</dbReference>
<feature type="repeat" description="WD" evidence="6">
    <location>
        <begin position="177"/>
        <end position="211"/>
    </location>
</feature>
<organism evidence="8 9">
    <name type="scientific">Sinocyclocheilus anshuiensis</name>
    <dbReference type="NCBI Taxonomy" id="1608454"/>
    <lineage>
        <taxon>Eukaryota</taxon>
        <taxon>Metazoa</taxon>
        <taxon>Chordata</taxon>
        <taxon>Craniata</taxon>
        <taxon>Vertebrata</taxon>
        <taxon>Euteleostomi</taxon>
        <taxon>Actinopterygii</taxon>
        <taxon>Neopterygii</taxon>
        <taxon>Teleostei</taxon>
        <taxon>Ostariophysi</taxon>
        <taxon>Cypriniformes</taxon>
        <taxon>Cyprinidae</taxon>
        <taxon>Cyprininae</taxon>
        <taxon>Sinocyclocheilus</taxon>
    </lineage>
</organism>
<evidence type="ECO:0000313" key="9">
    <source>
        <dbReference type="Proteomes" id="UP000472260"/>
    </source>
</evidence>
<dbReference type="InterPro" id="IPR036322">
    <property type="entry name" value="WD40_repeat_dom_sf"/>
</dbReference>
<evidence type="ECO:0000256" key="5">
    <source>
        <dbReference type="ARBA" id="ARBA00039725"/>
    </source>
</evidence>
<dbReference type="SMART" id="SM00320">
    <property type="entry name" value="WD40"/>
    <property type="match status" value="6"/>
</dbReference>
<evidence type="ECO:0000313" key="8">
    <source>
        <dbReference type="Ensembl" id="ENSSANP00000068004.1"/>
    </source>
</evidence>
<dbReference type="GO" id="GO:0060271">
    <property type="term" value="P:cilium assembly"/>
    <property type="evidence" value="ECO:0007669"/>
    <property type="project" value="TreeGrafter"/>
</dbReference>
<feature type="repeat" description="WD" evidence="6">
    <location>
        <begin position="89"/>
        <end position="122"/>
    </location>
</feature>
<evidence type="ECO:0000256" key="2">
    <source>
        <dbReference type="ARBA" id="ARBA00022737"/>
    </source>
</evidence>
<keyword evidence="3" id="KW-0175">Coiled coil</keyword>
<evidence type="ECO:0000256" key="1">
    <source>
        <dbReference type="ARBA" id="ARBA00022574"/>
    </source>
</evidence>
<dbReference type="AlphaFoldDB" id="A0A671Q8J7"/>
<evidence type="ECO:0000256" key="7">
    <source>
        <dbReference type="SAM" id="MobiDB-lite"/>
    </source>
</evidence>
<feature type="compositionally biased region" description="Polar residues" evidence="7">
    <location>
        <begin position="321"/>
        <end position="331"/>
    </location>
</feature>
<comment type="similarity">
    <text evidence="4">Belongs to the WD repeat POC1 family.</text>
</comment>
<feature type="repeat" description="WD" evidence="6">
    <location>
        <begin position="211"/>
        <end position="252"/>
    </location>
</feature>
<dbReference type="Ensembl" id="ENSSANT00000072278.1">
    <property type="protein sequence ID" value="ENSSANP00000068004.1"/>
    <property type="gene ID" value="ENSSANG00000033909.1"/>
</dbReference>
<name>A0A671Q8J7_9TELE</name>
<dbReference type="PRINTS" id="PR00320">
    <property type="entry name" value="GPROTEINBRPT"/>
</dbReference>
<dbReference type="PROSITE" id="PS50082">
    <property type="entry name" value="WD_REPEATS_2"/>
    <property type="match status" value="4"/>
</dbReference>
<dbReference type="GO" id="GO:0036064">
    <property type="term" value="C:ciliary basal body"/>
    <property type="evidence" value="ECO:0007669"/>
    <property type="project" value="TreeGrafter"/>
</dbReference>
<dbReference type="CDD" id="cd00200">
    <property type="entry name" value="WD40"/>
    <property type="match status" value="1"/>
</dbReference>
<proteinExistence type="inferred from homology"/>
<evidence type="ECO:0000256" key="6">
    <source>
        <dbReference type="PROSITE-ProRule" id="PRU00221"/>
    </source>
</evidence>
<dbReference type="PROSITE" id="PS50294">
    <property type="entry name" value="WD_REPEATS_REGION"/>
    <property type="match status" value="3"/>
</dbReference>
<dbReference type="InterPro" id="IPR019775">
    <property type="entry name" value="WD40_repeat_CS"/>
</dbReference>
<dbReference type="InterPro" id="IPR001680">
    <property type="entry name" value="WD40_rpt"/>
</dbReference>
<feature type="repeat" description="WD" evidence="6">
    <location>
        <begin position="131"/>
        <end position="172"/>
    </location>
</feature>
<evidence type="ECO:0000256" key="4">
    <source>
        <dbReference type="ARBA" id="ARBA00037984"/>
    </source>
</evidence>
<dbReference type="InterPro" id="IPR015943">
    <property type="entry name" value="WD40/YVTN_repeat-like_dom_sf"/>
</dbReference>
<keyword evidence="1 6" id="KW-0853">WD repeat</keyword>
<dbReference type="SUPFAM" id="SSF50978">
    <property type="entry name" value="WD40 repeat-like"/>
    <property type="match status" value="1"/>
</dbReference>
<keyword evidence="2" id="KW-0677">Repeat</keyword>
<reference evidence="8" key="1">
    <citation type="submission" date="2025-08" db="UniProtKB">
        <authorList>
            <consortium name="Ensembl"/>
        </authorList>
    </citation>
    <scope>IDENTIFICATION</scope>
</reference>
<evidence type="ECO:0000256" key="3">
    <source>
        <dbReference type="ARBA" id="ARBA00023054"/>
    </source>
</evidence>
<protein>
    <recommendedName>
        <fullName evidence="5">POC1 centriolar protein homolog A</fullName>
    </recommendedName>
</protein>
<dbReference type="Proteomes" id="UP000472260">
    <property type="component" value="Unassembled WGS sequence"/>
</dbReference>
<dbReference type="PANTHER" id="PTHR44019:SF2">
    <property type="entry name" value="POC1 CENTRIOLAR PROTEIN HOMOLOG A"/>
    <property type="match status" value="1"/>
</dbReference>
<accession>A0A671Q8J7</accession>
<dbReference type="InterPro" id="IPR050505">
    <property type="entry name" value="WDR55/POC1"/>
</dbReference>
<dbReference type="InterPro" id="IPR020472">
    <property type="entry name" value="WD40_PAC1"/>
</dbReference>
<sequence>MQSEPERELISSSLDVCLVQDDPTLQRHFKGHRDAVRSLDFSSNMKQIGTVCFTHPAIHILIPIAFGHKCALTAQNTRVFSVKGESTVFRAHTGTMRSVSFSSDGQALLTSSDDKSIKVWTVHCQKFIFFLNQHINWVRCAKFSPDGRLIVSASDDKTVKLWDKNSSECIHSFCEHVNHADFHPSGTCIAAASTDNTVKVWDTRTHKLLQHYQDDAMVNSLSFHPSGNYLITASSDSTLKILDLLEGRLLYTLHGHQGPASCVSFLRTGDFFASGGSDEQLSSCVMVWRTNFDSVDYNEVLQQKDARDEKASESGAAGLSDSHTSQKSGSTAPVRPGASVDAPSDGQQDSVPTALTSTLQHIVGQLDVLIKTVAILEQRLTLTEDKLKE</sequence>
<dbReference type="PROSITE" id="PS00678">
    <property type="entry name" value="WD_REPEATS_1"/>
    <property type="match status" value="1"/>
</dbReference>